<keyword evidence="3" id="KW-1185">Reference proteome</keyword>
<evidence type="ECO:0000313" key="3">
    <source>
        <dbReference type="Proteomes" id="UP000244090"/>
    </source>
</evidence>
<comment type="caution">
    <text evidence="2">The sequence shown here is derived from an EMBL/GenBank/DDBJ whole genome shotgun (WGS) entry which is preliminary data.</text>
</comment>
<dbReference type="EMBL" id="QBKT01000007">
    <property type="protein sequence ID" value="PTX60016.1"/>
    <property type="molecule type" value="Genomic_DNA"/>
</dbReference>
<sequence length="55" mass="6070">MKNKKEMSLRLRKKSIANLSSIKAGHLPPDTDPDTGPKQCPTTVDPRTDFASNEC</sequence>
<dbReference type="Proteomes" id="UP000244090">
    <property type="component" value="Unassembled WGS sequence"/>
</dbReference>
<organism evidence="2 3">
    <name type="scientific">Kordia periserrulae</name>
    <dbReference type="NCBI Taxonomy" id="701523"/>
    <lineage>
        <taxon>Bacteria</taxon>
        <taxon>Pseudomonadati</taxon>
        <taxon>Bacteroidota</taxon>
        <taxon>Flavobacteriia</taxon>
        <taxon>Flavobacteriales</taxon>
        <taxon>Flavobacteriaceae</taxon>
        <taxon>Kordia</taxon>
    </lineage>
</organism>
<dbReference type="AlphaFoldDB" id="A0A2T6BVG5"/>
<feature type="region of interest" description="Disordered" evidence="1">
    <location>
        <begin position="18"/>
        <end position="55"/>
    </location>
</feature>
<protein>
    <submittedName>
        <fullName evidence="2">Uncharacterized protein</fullName>
    </submittedName>
</protein>
<reference evidence="2 3" key="1">
    <citation type="submission" date="2018-04" db="EMBL/GenBank/DDBJ databases">
        <title>Genomic Encyclopedia of Archaeal and Bacterial Type Strains, Phase II (KMG-II): from individual species to whole genera.</title>
        <authorList>
            <person name="Goeker M."/>
        </authorList>
    </citation>
    <scope>NUCLEOTIDE SEQUENCE [LARGE SCALE GENOMIC DNA]</scope>
    <source>
        <strain evidence="2 3">DSM 25731</strain>
    </source>
</reference>
<evidence type="ECO:0000313" key="2">
    <source>
        <dbReference type="EMBL" id="PTX60016.1"/>
    </source>
</evidence>
<name>A0A2T6BVG5_9FLAO</name>
<proteinExistence type="predicted"/>
<accession>A0A2T6BVG5</accession>
<gene>
    <name evidence="2" type="ORF">C8N46_10722</name>
</gene>
<evidence type="ECO:0000256" key="1">
    <source>
        <dbReference type="SAM" id="MobiDB-lite"/>
    </source>
</evidence>